<comment type="caution">
    <text evidence="3">The sequence shown here is derived from an EMBL/GenBank/DDBJ whole genome shotgun (WGS) entry which is preliminary data.</text>
</comment>
<evidence type="ECO:0000256" key="2">
    <source>
        <dbReference type="SAM" id="MobiDB-lite"/>
    </source>
</evidence>
<keyword evidence="1" id="KW-0175">Coiled coil</keyword>
<sequence length="202" mass="23748">MAEDRQLIEKLRRDMAEDRQFIEKLRRDMAEDRQLTEKLRKDMAEDRQFIEKLRRDMVEDRQLIEKLRRDMAEDRLDIEKLKCAADRFDLVIAEMGAQIESLKETVRVRDGAERLYSKYGLALFEVLGKDLSSGTPGVEKHDEGPVAAVLRRRWRKDEDKGEPLLTAKSTPIIEGAAETKDTSNEHYRKLNRKPEYTEQQVQ</sequence>
<name>A0A9W8BG08_9FUNG</name>
<reference evidence="3" key="1">
    <citation type="submission" date="2022-07" db="EMBL/GenBank/DDBJ databases">
        <title>Phylogenomic reconstructions and comparative analyses of Kickxellomycotina fungi.</title>
        <authorList>
            <person name="Reynolds N.K."/>
            <person name="Stajich J.E."/>
            <person name="Barry K."/>
            <person name="Grigoriev I.V."/>
            <person name="Crous P."/>
            <person name="Smith M.E."/>
        </authorList>
    </citation>
    <scope>NUCLEOTIDE SEQUENCE</scope>
    <source>
        <strain evidence="3">IMI 214461</strain>
    </source>
</reference>
<dbReference type="Proteomes" id="UP001150907">
    <property type="component" value="Unassembled WGS sequence"/>
</dbReference>
<dbReference type="OrthoDB" id="5582505at2759"/>
<evidence type="ECO:0000313" key="3">
    <source>
        <dbReference type="EMBL" id="KAJ2006340.1"/>
    </source>
</evidence>
<protein>
    <submittedName>
        <fullName evidence="3">Uncharacterized protein</fullName>
    </submittedName>
</protein>
<organism evidence="3 4">
    <name type="scientific">Coemansia thaxteri</name>
    <dbReference type="NCBI Taxonomy" id="2663907"/>
    <lineage>
        <taxon>Eukaryota</taxon>
        <taxon>Fungi</taxon>
        <taxon>Fungi incertae sedis</taxon>
        <taxon>Zoopagomycota</taxon>
        <taxon>Kickxellomycotina</taxon>
        <taxon>Kickxellomycetes</taxon>
        <taxon>Kickxellales</taxon>
        <taxon>Kickxellaceae</taxon>
        <taxon>Coemansia</taxon>
    </lineage>
</organism>
<feature type="region of interest" description="Disordered" evidence="2">
    <location>
        <begin position="160"/>
        <end position="202"/>
    </location>
</feature>
<proteinExistence type="predicted"/>
<dbReference type="AlphaFoldDB" id="A0A9W8BG08"/>
<dbReference type="EMBL" id="JANBQF010000064">
    <property type="protein sequence ID" value="KAJ2006340.1"/>
    <property type="molecule type" value="Genomic_DNA"/>
</dbReference>
<feature type="compositionally biased region" description="Basic and acidic residues" evidence="2">
    <location>
        <begin position="177"/>
        <end position="196"/>
    </location>
</feature>
<gene>
    <name evidence="3" type="ORF">H4R26_001423</name>
</gene>
<evidence type="ECO:0000313" key="4">
    <source>
        <dbReference type="Proteomes" id="UP001150907"/>
    </source>
</evidence>
<keyword evidence="4" id="KW-1185">Reference proteome</keyword>
<accession>A0A9W8BG08</accession>
<feature type="coiled-coil region" evidence="1">
    <location>
        <begin position="8"/>
        <end position="84"/>
    </location>
</feature>
<evidence type="ECO:0000256" key="1">
    <source>
        <dbReference type="SAM" id="Coils"/>
    </source>
</evidence>